<evidence type="ECO:0000313" key="4">
    <source>
        <dbReference type="Proteomes" id="UP000426246"/>
    </source>
</evidence>
<dbReference type="Gene3D" id="2.60.40.10">
    <property type="entry name" value="Immunoglobulins"/>
    <property type="match status" value="1"/>
</dbReference>
<evidence type="ECO:0000259" key="2">
    <source>
        <dbReference type="PROSITE" id="PS51272"/>
    </source>
</evidence>
<feature type="transmembrane region" description="Helical" evidence="1">
    <location>
        <begin position="21"/>
        <end position="43"/>
    </location>
</feature>
<keyword evidence="1" id="KW-0472">Membrane</keyword>
<feature type="domain" description="SLH" evidence="2">
    <location>
        <begin position="1184"/>
        <end position="1238"/>
    </location>
</feature>
<dbReference type="Proteomes" id="UP000426246">
    <property type="component" value="Chromosome"/>
</dbReference>
<dbReference type="InterPro" id="IPR001119">
    <property type="entry name" value="SLH_dom"/>
</dbReference>
<dbReference type="InterPro" id="IPR011042">
    <property type="entry name" value="6-blade_b-propeller_TolB-like"/>
</dbReference>
<organism evidence="3 4">
    <name type="scientific">Paenibacillus psychroresistens</name>
    <dbReference type="NCBI Taxonomy" id="1778678"/>
    <lineage>
        <taxon>Bacteria</taxon>
        <taxon>Bacillati</taxon>
        <taxon>Bacillota</taxon>
        <taxon>Bacilli</taxon>
        <taxon>Bacillales</taxon>
        <taxon>Paenibacillaceae</taxon>
        <taxon>Paenibacillus</taxon>
    </lineage>
</organism>
<gene>
    <name evidence="3" type="ORF">EHS13_22920</name>
</gene>
<dbReference type="PROSITE" id="PS51272">
    <property type="entry name" value="SLH"/>
    <property type="match status" value="3"/>
</dbReference>
<keyword evidence="1" id="KW-0812">Transmembrane</keyword>
<keyword evidence="4" id="KW-1185">Reference proteome</keyword>
<dbReference type="InterPro" id="IPR051465">
    <property type="entry name" value="Cell_Envelope_Struct_Comp"/>
</dbReference>
<evidence type="ECO:0000256" key="1">
    <source>
        <dbReference type="SAM" id="Phobius"/>
    </source>
</evidence>
<accession>A0A6B8RQ70</accession>
<dbReference type="Gene3D" id="2.120.10.30">
    <property type="entry name" value="TolB, C-terminal domain"/>
    <property type="match status" value="1"/>
</dbReference>
<proteinExistence type="predicted"/>
<keyword evidence="1" id="KW-1133">Transmembrane helix</keyword>
<feature type="domain" description="SLH" evidence="2">
    <location>
        <begin position="1120"/>
        <end position="1183"/>
    </location>
</feature>
<dbReference type="InterPro" id="IPR013783">
    <property type="entry name" value="Ig-like_fold"/>
</dbReference>
<dbReference type="KEGG" id="ppsc:EHS13_22920"/>
<protein>
    <recommendedName>
        <fullName evidence="2">SLH domain-containing protein</fullName>
    </recommendedName>
</protein>
<dbReference type="InterPro" id="IPR025883">
    <property type="entry name" value="Cadherin-like_domain"/>
</dbReference>
<dbReference type="AlphaFoldDB" id="A0A6B8RQ70"/>
<dbReference type="CDD" id="cd05819">
    <property type="entry name" value="NHL"/>
    <property type="match status" value="1"/>
</dbReference>
<dbReference type="PANTHER" id="PTHR43308:SF5">
    <property type="entry name" value="S-LAYER PROTEIN _ PEPTIDOGLYCAN ENDO-BETA-N-ACETYLGLUCOSAMINIDASE"/>
    <property type="match status" value="1"/>
</dbReference>
<name>A0A6B8RQ70_9BACL</name>
<dbReference type="Pfam" id="PF12733">
    <property type="entry name" value="Cadherin-like"/>
    <property type="match status" value="6"/>
</dbReference>
<reference evidence="4" key="1">
    <citation type="submission" date="2018-11" db="EMBL/GenBank/DDBJ databases">
        <title>Complete genome sequence of Paenibacillus sp. ML311-T8.</title>
        <authorList>
            <person name="Nam Y.-D."/>
            <person name="Kang J."/>
            <person name="Chung W.-H."/>
            <person name="Park Y.S."/>
        </authorList>
    </citation>
    <scope>NUCLEOTIDE SEQUENCE [LARGE SCALE GENOMIC DNA]</scope>
    <source>
        <strain evidence="4">ML311-T8</strain>
    </source>
</reference>
<dbReference type="SUPFAM" id="SSF63829">
    <property type="entry name" value="Calcium-dependent phosphotriesterase"/>
    <property type="match status" value="1"/>
</dbReference>
<dbReference type="EMBL" id="CP034235">
    <property type="protein sequence ID" value="QGQ97536.1"/>
    <property type="molecule type" value="Genomic_DNA"/>
</dbReference>
<sequence>MKEKRGELFMNIIQSSPGLRRTVRAFFVVMLFAAVILTALSIYSKTVFAASSWRMGAGAGHPAALGFEPFGMDIDPDNGYLFVTDAATAAVKIFDLDGNTTGMTLIASSGSFTNLLSVKFDDAGHIYVTDKQYLYRFDFTFSSGTYTFSNMLKWDGNIAAPSVGRLSFPQGIAVYGNDLYITDTNANRVLKFDAASFSPTSNPEVWSGDLDPDPAVDATIDHPFGIAADSSGVYIGNNKSIIQNGKIIKLKTDGKALIKAIGSPRGFILHSDGNLYVAVNGSDSSLVTRFDLSLNENTVYFTNNPISIAPTNIAFDHTGALYLSSFALSAVYDTVWKQSLGSPDNRLSGLTASGVTLSPSPFLPNTQDYMASVASSVTATTITPVLNDSTASVTVKGVSVTSGSASSPITLSKGDNMIPVVVTAINGATRTYTIKVTRAPYTDATLSGLTFSPEGLNETFDSGTYAYTANVANSVISIDVTPTVNNSWATLKVNNALATSGSPSTVSSLAVGPNTITVSVTAEDGTTTSDYTINVTRAPSAVATLGSLTVSPGALNETFASGTLSYTANAVNSVSSISVTPNVSDSTATLKINGTSSVSGSVYGPVPLAVGPNAITVVVTAQDGVTIKLYSIIVTRAPSSFAALGSLMVSPSALNETFASGTLSYTANVGNSISSISITPTVSDSTATLQVNGTSSVSGSVYGPVPLAVGPNNTITVVVTAQDGTTTTPYSIVVTRAPSSAAMLSALTISPGALNESFASGTLSYTANVGNNVSSISVTPTVSDSTATLAVNGTASLNGSMYGPVPLAVGPNTITVVVTAQDGTTTTPYSIVVTRAPSSAAMLSALTISPGALNETFASGTLSYTANVGNSVSSISVTPTVSDSTATLTVNGTASVSGIVYGPVPLAVGPNTITVIVTAQDGVTQRSYQLDIFRTTINKSFEPAVNAADLISLSLQADEKMLVLSPAFKADILSYTAETTAKKVYLNAKTLYTDARISLLGNKLQDGVTLELLPGDNIIELQVTHPSGPSRNYSITIQYLTAGTLPVQPSGDNESAMPTVALNDITGYWAETEIRKAMAEGWVAGYPDGSFHPEREVTRAEFVQLMARSLGWKEPEALNMPDYADIDDIGQWARPAISMAVQQGIINGYEDGSFRPDSPLTRAEMTILIIRTLGLPVETDQSTSFVDNSSIPAWALPYIVEATKLGIVKGLENNRFEPNGTATRAEAVVILTRLLNQK</sequence>
<evidence type="ECO:0000313" key="3">
    <source>
        <dbReference type="EMBL" id="QGQ97536.1"/>
    </source>
</evidence>
<feature type="domain" description="SLH" evidence="2">
    <location>
        <begin position="1057"/>
        <end position="1119"/>
    </location>
</feature>
<dbReference type="PANTHER" id="PTHR43308">
    <property type="entry name" value="OUTER MEMBRANE PROTEIN ALPHA-RELATED"/>
    <property type="match status" value="1"/>
</dbReference>
<dbReference type="Pfam" id="PF00395">
    <property type="entry name" value="SLH"/>
    <property type="match status" value="3"/>
</dbReference>